<name>A0A974NDZ4_9GAMM</name>
<reference evidence="11 12" key="1">
    <citation type="submission" date="2021-01" db="EMBL/GenBank/DDBJ databases">
        <title>Entomomonas sp. F2A isolated from a house cricket (Acheta domesticus).</title>
        <authorList>
            <person name="Spergser J."/>
            <person name="Busse H.-J."/>
        </authorList>
    </citation>
    <scope>NUCLEOTIDE SEQUENCE [LARGE SCALE GENOMIC DNA]</scope>
    <source>
        <strain evidence="11 12">F2A</strain>
    </source>
</reference>
<evidence type="ECO:0000313" key="12">
    <source>
        <dbReference type="Proteomes" id="UP000595278"/>
    </source>
</evidence>
<dbReference type="CDD" id="cd02947">
    <property type="entry name" value="TRX_family"/>
    <property type="match status" value="1"/>
</dbReference>
<dbReference type="PIRSF" id="PIRSF000077">
    <property type="entry name" value="Thioredoxin"/>
    <property type="match status" value="1"/>
</dbReference>
<evidence type="ECO:0000256" key="6">
    <source>
        <dbReference type="NCBIfam" id="TIGR01068"/>
    </source>
</evidence>
<dbReference type="PANTHER" id="PTHR45663">
    <property type="entry name" value="GEO12009P1"/>
    <property type="match status" value="1"/>
</dbReference>
<feature type="domain" description="Thioredoxin" evidence="10">
    <location>
        <begin position="1"/>
        <end position="105"/>
    </location>
</feature>
<dbReference type="KEGG" id="eaz:JHT90_09440"/>
<feature type="site" description="Deprotonates C-terminal active site Cys" evidence="8">
    <location>
        <position position="24"/>
    </location>
</feature>
<proteinExistence type="inferred from homology"/>
<dbReference type="AlphaFoldDB" id="A0A974NDZ4"/>
<dbReference type="SUPFAM" id="SSF52833">
    <property type="entry name" value="Thioredoxin-like"/>
    <property type="match status" value="1"/>
</dbReference>
<dbReference type="Pfam" id="PF00085">
    <property type="entry name" value="Thioredoxin"/>
    <property type="match status" value="1"/>
</dbReference>
<evidence type="ECO:0000256" key="5">
    <source>
        <dbReference type="ARBA" id="ARBA00023284"/>
    </source>
</evidence>
<sequence length="122" mass="13568">MATIEITTENFEKTIENNDIVILDFWAAWCGPCRNFAPTFEAAAEKHTDIVFGKINTEEQEELAGSFGVRSIPTIAVFREQVVVYFEAGALTAADLENLIEQVRGLDMEKIKAEIAAEQQNA</sequence>
<evidence type="ECO:0000256" key="4">
    <source>
        <dbReference type="ARBA" id="ARBA00023157"/>
    </source>
</evidence>
<feature type="site" description="Contributes to redox potential value" evidence="8">
    <location>
        <position position="32"/>
    </location>
</feature>
<keyword evidence="4 9" id="KW-1015">Disulfide bond</keyword>
<feature type="site" description="Contributes to redox potential value" evidence="8">
    <location>
        <position position="31"/>
    </location>
</feature>
<dbReference type="EMBL" id="CP067393">
    <property type="protein sequence ID" value="QQP84632.1"/>
    <property type="molecule type" value="Genomic_DNA"/>
</dbReference>
<feature type="active site" description="Nucleophile" evidence="8">
    <location>
        <position position="30"/>
    </location>
</feature>
<feature type="disulfide bond" description="Redox-active" evidence="9">
    <location>
        <begin position="30"/>
        <end position="33"/>
    </location>
</feature>
<keyword evidence="5 9" id="KW-0676">Redox-active center</keyword>
<dbReference type="PROSITE" id="PS00194">
    <property type="entry name" value="THIOREDOXIN_1"/>
    <property type="match status" value="1"/>
</dbReference>
<evidence type="ECO:0000256" key="7">
    <source>
        <dbReference type="PIRNR" id="PIRNR000077"/>
    </source>
</evidence>
<evidence type="ECO:0000259" key="10">
    <source>
        <dbReference type="PROSITE" id="PS51352"/>
    </source>
</evidence>
<dbReference type="Proteomes" id="UP000595278">
    <property type="component" value="Chromosome"/>
</dbReference>
<dbReference type="InterPro" id="IPR013766">
    <property type="entry name" value="Thioredoxin_domain"/>
</dbReference>
<dbReference type="NCBIfam" id="TIGR01068">
    <property type="entry name" value="thioredoxin"/>
    <property type="match status" value="1"/>
</dbReference>
<feature type="active site" description="Nucleophile" evidence="8">
    <location>
        <position position="33"/>
    </location>
</feature>
<dbReference type="InterPro" id="IPR005746">
    <property type="entry name" value="Thioredoxin"/>
</dbReference>
<dbReference type="InterPro" id="IPR017937">
    <property type="entry name" value="Thioredoxin_CS"/>
</dbReference>
<evidence type="ECO:0000256" key="2">
    <source>
        <dbReference type="ARBA" id="ARBA00022448"/>
    </source>
</evidence>
<evidence type="ECO:0000256" key="3">
    <source>
        <dbReference type="ARBA" id="ARBA00022982"/>
    </source>
</evidence>
<evidence type="ECO:0000256" key="1">
    <source>
        <dbReference type="ARBA" id="ARBA00008987"/>
    </source>
</evidence>
<accession>A0A974NDZ4</accession>
<gene>
    <name evidence="11" type="primary">trxA</name>
    <name evidence="11" type="ORF">JHT90_09440</name>
</gene>
<dbReference type="InterPro" id="IPR036249">
    <property type="entry name" value="Thioredoxin-like_sf"/>
</dbReference>
<comment type="similarity">
    <text evidence="1 7">Belongs to the thioredoxin family.</text>
</comment>
<keyword evidence="12" id="KW-1185">Reference proteome</keyword>
<dbReference type="GO" id="GO:0015035">
    <property type="term" value="F:protein-disulfide reductase activity"/>
    <property type="evidence" value="ECO:0007669"/>
    <property type="project" value="UniProtKB-UniRule"/>
</dbReference>
<protein>
    <recommendedName>
        <fullName evidence="6 7">Thioredoxin</fullName>
    </recommendedName>
</protein>
<organism evidence="11 12">
    <name type="scientific">Entomomonas asaccharolytica</name>
    <dbReference type="NCBI Taxonomy" id="2785331"/>
    <lineage>
        <taxon>Bacteria</taxon>
        <taxon>Pseudomonadati</taxon>
        <taxon>Pseudomonadota</taxon>
        <taxon>Gammaproteobacteria</taxon>
        <taxon>Pseudomonadales</taxon>
        <taxon>Pseudomonadaceae</taxon>
        <taxon>Entomomonas</taxon>
    </lineage>
</organism>
<keyword evidence="2" id="KW-0813">Transport</keyword>
<dbReference type="PANTHER" id="PTHR45663:SF40">
    <property type="entry name" value="THIOREDOXIN 2"/>
    <property type="match status" value="1"/>
</dbReference>
<dbReference type="PRINTS" id="PR00421">
    <property type="entry name" value="THIOREDOXIN"/>
</dbReference>
<evidence type="ECO:0000313" key="11">
    <source>
        <dbReference type="EMBL" id="QQP84632.1"/>
    </source>
</evidence>
<dbReference type="RefSeq" id="WP_201090529.1">
    <property type="nucleotide sequence ID" value="NZ_CP067393.1"/>
</dbReference>
<evidence type="ECO:0000256" key="9">
    <source>
        <dbReference type="PIRSR" id="PIRSR000077-4"/>
    </source>
</evidence>
<dbReference type="GO" id="GO:0005829">
    <property type="term" value="C:cytosol"/>
    <property type="evidence" value="ECO:0007669"/>
    <property type="project" value="TreeGrafter"/>
</dbReference>
<keyword evidence="3" id="KW-0249">Electron transport</keyword>
<evidence type="ECO:0000256" key="8">
    <source>
        <dbReference type="PIRSR" id="PIRSR000077-1"/>
    </source>
</evidence>
<dbReference type="PROSITE" id="PS51352">
    <property type="entry name" value="THIOREDOXIN_2"/>
    <property type="match status" value="1"/>
</dbReference>
<dbReference type="Gene3D" id="3.40.30.10">
    <property type="entry name" value="Glutaredoxin"/>
    <property type="match status" value="1"/>
</dbReference>